<gene>
    <name evidence="1" type="ORF">B1A_07362</name>
</gene>
<dbReference type="GO" id="GO:0009360">
    <property type="term" value="C:DNA polymerase III complex"/>
    <property type="evidence" value="ECO:0007669"/>
    <property type="project" value="TreeGrafter"/>
</dbReference>
<organism evidence="1">
    <name type="scientific">mine drainage metagenome</name>
    <dbReference type="NCBI Taxonomy" id="410659"/>
    <lineage>
        <taxon>unclassified sequences</taxon>
        <taxon>metagenomes</taxon>
        <taxon>ecological metagenomes</taxon>
    </lineage>
</organism>
<dbReference type="PANTHER" id="PTHR11669">
    <property type="entry name" value="REPLICATION FACTOR C / DNA POLYMERASE III GAMMA-TAU SUBUNIT"/>
    <property type="match status" value="1"/>
</dbReference>
<proteinExistence type="predicted"/>
<comment type="caution">
    <text evidence="1">The sequence shown here is derived from an EMBL/GenBank/DDBJ whole genome shotgun (WGS) entry which is preliminary data.</text>
</comment>
<accession>T1BF14</accession>
<dbReference type="Pfam" id="PF13177">
    <property type="entry name" value="DNA_pol3_delta2"/>
    <property type="match status" value="1"/>
</dbReference>
<feature type="non-terminal residue" evidence="1">
    <location>
        <position position="152"/>
    </location>
</feature>
<sequence length="152" mass="16508">MSPVWLEEQMTRLRAAFVAGRMPHALLIHEAPGAGGEWLAYWAAQLVLCAHPQRAPCGDCPACGHVARRQHPDLMVLGPQERSTQIRIEQVREFAADLSLTAHQGGYKVGVLSPADSMNRFAANALLKTLEEPPPRSLMALVASVPSRLPAT</sequence>
<dbReference type="GO" id="GO:0006261">
    <property type="term" value="P:DNA-templated DNA replication"/>
    <property type="evidence" value="ECO:0007669"/>
    <property type="project" value="TreeGrafter"/>
</dbReference>
<dbReference type="PANTHER" id="PTHR11669:SF8">
    <property type="entry name" value="DNA POLYMERASE III SUBUNIT DELTA"/>
    <property type="match status" value="1"/>
</dbReference>
<evidence type="ECO:0000313" key="1">
    <source>
        <dbReference type="EMBL" id="EQD68417.1"/>
    </source>
</evidence>
<name>T1BF14_9ZZZZ</name>
<reference evidence="1" key="1">
    <citation type="submission" date="2013-08" db="EMBL/GenBank/DDBJ databases">
        <authorList>
            <person name="Mendez C."/>
            <person name="Richter M."/>
            <person name="Ferrer M."/>
            <person name="Sanchez J."/>
        </authorList>
    </citation>
    <scope>NUCLEOTIDE SEQUENCE</scope>
</reference>
<reference evidence="1" key="2">
    <citation type="journal article" date="2014" name="ISME J.">
        <title>Microbial stratification in low pH oxic and suboxic macroscopic growths along an acid mine drainage.</title>
        <authorList>
            <person name="Mendez-Garcia C."/>
            <person name="Mesa V."/>
            <person name="Sprenger R.R."/>
            <person name="Richter M."/>
            <person name="Diez M.S."/>
            <person name="Solano J."/>
            <person name="Bargiela R."/>
            <person name="Golyshina O.V."/>
            <person name="Manteca A."/>
            <person name="Ramos J.L."/>
            <person name="Gallego J.R."/>
            <person name="Llorente I."/>
            <person name="Martins Dos Santos V.A."/>
            <person name="Jensen O.N."/>
            <person name="Pelaez A.I."/>
            <person name="Sanchez J."/>
            <person name="Ferrer M."/>
        </authorList>
    </citation>
    <scope>NUCLEOTIDE SEQUENCE</scope>
</reference>
<dbReference type="InterPro" id="IPR050238">
    <property type="entry name" value="DNA_Rep/Repair_Clamp_Loader"/>
</dbReference>
<dbReference type="InterPro" id="IPR027417">
    <property type="entry name" value="P-loop_NTPase"/>
</dbReference>
<protein>
    <submittedName>
        <fullName evidence="1">DNA polymerase III, delta prime subunit</fullName>
    </submittedName>
</protein>
<dbReference type="AlphaFoldDB" id="T1BF14"/>
<dbReference type="SUPFAM" id="SSF52540">
    <property type="entry name" value="P-loop containing nucleoside triphosphate hydrolases"/>
    <property type="match status" value="1"/>
</dbReference>
<dbReference type="Gene3D" id="3.40.50.300">
    <property type="entry name" value="P-loop containing nucleotide triphosphate hydrolases"/>
    <property type="match status" value="1"/>
</dbReference>
<dbReference type="EMBL" id="AUZX01005302">
    <property type="protein sequence ID" value="EQD68417.1"/>
    <property type="molecule type" value="Genomic_DNA"/>
</dbReference>